<accession>A0AAW6NQS1</accession>
<dbReference type="InterPro" id="IPR009061">
    <property type="entry name" value="DNA-bd_dom_put_sf"/>
</dbReference>
<comment type="caution">
    <text evidence="1">The sequence shown here is derived from an EMBL/GenBank/DDBJ whole genome shotgun (WGS) entry which is preliminary data.</text>
</comment>
<dbReference type="RefSeq" id="WP_276169450.1">
    <property type="nucleotide sequence ID" value="NZ_JARJGR010000846.1"/>
</dbReference>
<protein>
    <submittedName>
        <fullName evidence="1">AlpA family phage regulatory protein</fullName>
    </submittedName>
</protein>
<dbReference type="SUPFAM" id="SSF46955">
    <property type="entry name" value="Putative DNA-binding domain"/>
    <property type="match status" value="1"/>
</dbReference>
<proteinExistence type="predicted"/>
<evidence type="ECO:0000313" key="2">
    <source>
        <dbReference type="Proteomes" id="UP001215180"/>
    </source>
</evidence>
<gene>
    <name evidence="1" type="ORF">P3S46_13575</name>
</gene>
<dbReference type="InterPro" id="IPR010260">
    <property type="entry name" value="AlpA"/>
</dbReference>
<dbReference type="Proteomes" id="UP001215180">
    <property type="component" value="Unassembled WGS sequence"/>
</dbReference>
<evidence type="ECO:0000313" key="1">
    <source>
        <dbReference type="EMBL" id="MDF3638238.1"/>
    </source>
</evidence>
<dbReference type="AlphaFoldDB" id="A0AAW6NQS1"/>
<dbReference type="EMBL" id="JARJGR010000846">
    <property type="protein sequence ID" value="MDF3638238.1"/>
    <property type="molecule type" value="Genomic_DNA"/>
</dbReference>
<name>A0AAW6NQS1_ENTCL</name>
<reference evidence="1" key="1">
    <citation type="submission" date="2023-03" db="EMBL/GenBank/DDBJ databases">
        <title>A Study on Prevalence and Characterization of Enterobacter cloacae strains in China.</title>
        <authorList>
            <person name="Zheng Z."/>
        </authorList>
    </citation>
    <scope>NUCLEOTIDE SEQUENCE</scope>
    <source>
        <strain evidence="1">EC77</strain>
    </source>
</reference>
<dbReference type="PANTHER" id="PTHR36154:SF1">
    <property type="entry name" value="DNA-BINDING TRANSCRIPTIONAL ACTIVATOR ALPA"/>
    <property type="match status" value="1"/>
</dbReference>
<organism evidence="1 2">
    <name type="scientific">Enterobacter cloacae</name>
    <dbReference type="NCBI Taxonomy" id="550"/>
    <lineage>
        <taxon>Bacteria</taxon>
        <taxon>Pseudomonadati</taxon>
        <taxon>Pseudomonadota</taxon>
        <taxon>Gammaproteobacteria</taxon>
        <taxon>Enterobacterales</taxon>
        <taxon>Enterobacteriaceae</taxon>
        <taxon>Enterobacter</taxon>
        <taxon>Enterobacter cloacae complex</taxon>
    </lineage>
</organism>
<dbReference type="Pfam" id="PF05930">
    <property type="entry name" value="Phage_AlpA"/>
    <property type="match status" value="1"/>
</dbReference>
<sequence length="59" mass="6958">MELLTAKQVTTLTTLSRMTIWRYIQAGTFPNCIKLGPKRVAWRRKDVIAWLESRQPVQR</sequence>
<dbReference type="InterPro" id="IPR052931">
    <property type="entry name" value="Prophage_regulatory_activator"/>
</dbReference>
<dbReference type="PANTHER" id="PTHR36154">
    <property type="entry name" value="DNA-BINDING TRANSCRIPTIONAL ACTIVATOR ALPA"/>
    <property type="match status" value="1"/>
</dbReference>
<dbReference type="Gene3D" id="1.10.238.160">
    <property type="match status" value="1"/>
</dbReference>